<name>A0A9D0YVM7_9FIRM</name>
<dbReference type="SUPFAM" id="SSF47090">
    <property type="entry name" value="PGBD-like"/>
    <property type="match status" value="1"/>
</dbReference>
<dbReference type="InterPro" id="IPR003646">
    <property type="entry name" value="SH3-like_bac-type"/>
</dbReference>
<evidence type="ECO:0000256" key="1">
    <source>
        <dbReference type="SAM" id="MobiDB-lite"/>
    </source>
</evidence>
<feature type="signal peptide" evidence="2">
    <location>
        <begin position="1"/>
        <end position="27"/>
    </location>
</feature>
<dbReference type="Gene3D" id="1.10.101.10">
    <property type="entry name" value="PGBD-like superfamily/PGBD"/>
    <property type="match status" value="1"/>
</dbReference>
<sequence length="1981" mass="212736">MNKQKLIRLISLALILVMVWPATVASAARIQSNGSVPYYDAPNGTVLGYRVFSGESATGPSNGWYSYPYTYTTTSTQSVYDTVTGKWVETTVSEKKQGTQYVRASDVTDLDAQPTATGGVTSSPTGTPTAAPTLPPSLDGNQDEEYAGTVRTYTVTGPSFWLYDKVEGSPVVSAAQNSVLTLTEVIDSSTGESKKWYSTWYKNRTYYVPGSALDVAYNPSTPPSYTQGKTVTVYIAHGDKDVNGTETDKVQLYTDTALKNEATNVMLMVNSYYNVRYMGGNVLAYTIDGTTYYFSAERISTISDATLDDGDTAFVGQMTLEKDMRLYTRMDTGSTSVIAKAQESLPYSRASDDWYKVLYQGKEYYLQASLATEPNVSFGDQTAVSDEIIANTRVVTIGDKGAVVYTTPNAIAANEAGITLGAGVNVLAAAYNTNWYVYSIYEGNQPVLRYFQAKDTANANDTGDISSLRVYLLGDTEKYLSPSTSDSDGTLGSTGYYVVKSYDYTWYSLVLDGITYYVQKSATEDAKGTAPWYLTLYGEDTQLALFSANNLEEGKHVAELVGSASGRRYLITHYTGTEPDIYGTYNGLLIKQSHIDKIKAMGADLLQKEEIGETPVSGTVSGKTYTIVIGPDGADVYQDATCATPTGAHLSPGTKVQATQYTSMVYKVNAGYISAVAVASIVDGDDPEDGTTPPAQGGSVDDVYNGTADPEFGGEVLSYTVGAGGLWLYRTKETNSTPAVSLKQGEKVSLTKDVEGWYSIYYGGSIYYVSANDLKTSTESGSVSSSAHSIVLAQDVTVYAQQSNTSSVVSTIAKGTRVNVKVLSRSYNNQVLWYAYLDETGTKTIGYFEGLGTDGSSNVDNNSAWDALVSNGSNANFIYVIELTGGAATLYVSPDKSSSKIRVSKGTTLNGVVHDSQWYKVDYNGAGYYLFRSDVSGTVNQVTTGSGAASSTLRVTIGTNGATLYTYPSIPAGDPNKNVHWKDPVTKQEPYTLPGGTVVTASVYNTSWYTYAMEGKTYYFQNNVVADSNAVGSMTSYRFEIKDGSIQLYSWPNGASSLGSGYKLTKDTGNEGVHTARKTNASWWSIEFKGKTCYFMNSALQSLVGAGYAIMGENIATTTVGKTYKITIGTDGADVYRNILLDGTVSQRLPAGYQITGTKRVNTENVYVFEVQSGGTGYINANDVASVKGGDEMQESANAGQPNDSNVPTGSTLVVSLPAGTTVYTQAMVNDLFAYTLPEALSSISAYKKYSEWYEFTYNGTTYYFPSSLVETGSSGSGSGSGSGTNDVPKGTTVTYTLPAGTVVYEWASYEFGDTITLASAWTGKLTKAYSQWYTFTYTDGMLYHVPVTVVEGSGGGNINVDGSNTVELGDSKKFTVPANTTVYFFPEVEYGSFRLEAAFETTVTKEYSAWFSFLYDGQKVYIPATVVEGYTPDTGDDDDLPLDVGIGEKTQYKFASNTKAYSGKSTSGFYTTLQAGVTYTLTRVDPDWYSVTDTDGTIYFVPASSVTTGTGSTDDTQTSDPTTDGTGIITTMVLINPTTGSVNLRKEASLGSTILHRIPKGTQVRNLGYTKDANGQIWYNVSYDGRTGYVVGTYVAAVGTGSSTGGSTAFDPSQDIGKTLTVNTYSVNVRSGAGTSFSVLGKVDKGVSITPVEVKQDENGQYWYRFLYRVGTYGYIRSDYLEGSAINNVVQSGNVAIKAGGTNLRSGAGTMFGVRAKLDRDTIVTILGTGTDPDGVLWYRVTVNGLTGYVRHDLVRPLTASESDGLISNVIGSYTELRYGSKGDAVRALQVQLINTGYLAAGEADGNYGPKTMAAVQAFQRANGLTANGVATPATQAKLFDTPASSSGTTTKLEWFDYGYNLINQYPNVSIYDLNSGVTWNAKYINGRNHADVVPASQTDANKLVAYNITGDWHRRPVIVTINGSKFAGSMYAVGHGTTNYVSWFSGVMCIHFTGSMTHGSDKVDEDHQAAIDDALNSGL</sequence>
<dbReference type="InterPro" id="IPR002477">
    <property type="entry name" value="Peptidoglycan-bd-like"/>
</dbReference>
<protein>
    <submittedName>
        <fullName evidence="4">SH3 domain-containing protein</fullName>
    </submittedName>
</protein>
<comment type="caution">
    <text evidence="4">The sequence shown here is derived from an EMBL/GenBank/DDBJ whole genome shotgun (WGS) entry which is preliminary data.</text>
</comment>
<dbReference type="Pfam" id="PF01471">
    <property type="entry name" value="PG_binding_1"/>
    <property type="match status" value="1"/>
</dbReference>
<dbReference type="Pfam" id="PF08239">
    <property type="entry name" value="SH3_3"/>
    <property type="match status" value="3"/>
</dbReference>
<dbReference type="InterPro" id="IPR036366">
    <property type="entry name" value="PGBDSf"/>
</dbReference>
<dbReference type="EMBL" id="DVFI01000054">
    <property type="protein sequence ID" value="HIQ62695.1"/>
    <property type="molecule type" value="Genomic_DNA"/>
</dbReference>
<dbReference type="PANTHER" id="PTHR34408">
    <property type="entry name" value="FAMILY PROTEIN, PUTATIVE-RELATED"/>
    <property type="match status" value="1"/>
</dbReference>
<reference evidence="4" key="1">
    <citation type="submission" date="2020-10" db="EMBL/GenBank/DDBJ databases">
        <authorList>
            <person name="Gilroy R."/>
        </authorList>
    </citation>
    <scope>NUCLEOTIDE SEQUENCE</scope>
    <source>
        <strain evidence="4">ChiHile30-977</strain>
    </source>
</reference>
<feature type="domain" description="SH3b" evidence="3">
    <location>
        <begin position="716"/>
        <end position="778"/>
    </location>
</feature>
<feature type="domain" description="SH3b" evidence="3">
    <location>
        <begin position="1531"/>
        <end position="1600"/>
    </location>
</feature>
<dbReference type="InterPro" id="IPR052354">
    <property type="entry name" value="Cell_Wall_Dynamics_Protein"/>
</dbReference>
<accession>A0A9D0YVM7</accession>
<organism evidence="4 5">
    <name type="scientific">Candidatus Avichristensenella intestinipullorum</name>
    <dbReference type="NCBI Taxonomy" id="2840693"/>
    <lineage>
        <taxon>Bacteria</taxon>
        <taxon>Bacillati</taxon>
        <taxon>Bacillota</taxon>
        <taxon>Clostridia</taxon>
        <taxon>Candidatus Avichristensenella</taxon>
    </lineage>
</organism>
<gene>
    <name evidence="4" type="ORF">IAA66_03795</name>
</gene>
<evidence type="ECO:0000256" key="2">
    <source>
        <dbReference type="SAM" id="SignalP"/>
    </source>
</evidence>
<evidence type="ECO:0000313" key="4">
    <source>
        <dbReference type="EMBL" id="HIQ62695.1"/>
    </source>
</evidence>
<dbReference type="InterPro" id="IPR036365">
    <property type="entry name" value="PGBD-like_sf"/>
</dbReference>
<dbReference type="PROSITE" id="PS51781">
    <property type="entry name" value="SH3B"/>
    <property type="match status" value="4"/>
</dbReference>
<evidence type="ECO:0000313" key="5">
    <source>
        <dbReference type="Proteomes" id="UP000886819"/>
    </source>
</evidence>
<reference evidence="4" key="2">
    <citation type="journal article" date="2021" name="PeerJ">
        <title>Extensive microbial diversity within the chicken gut microbiome revealed by metagenomics and culture.</title>
        <authorList>
            <person name="Gilroy R."/>
            <person name="Ravi A."/>
            <person name="Getino M."/>
            <person name="Pursley I."/>
            <person name="Horton D.L."/>
            <person name="Alikhan N.F."/>
            <person name="Baker D."/>
            <person name="Gharbi K."/>
            <person name="Hall N."/>
            <person name="Watson M."/>
            <person name="Adriaenssens E.M."/>
            <person name="Foster-Nyarko E."/>
            <person name="Jarju S."/>
            <person name="Secka A."/>
            <person name="Antonio M."/>
            <person name="Oren A."/>
            <person name="Chaudhuri R.R."/>
            <person name="La Ragione R."/>
            <person name="Hildebrand F."/>
            <person name="Pallen M.J."/>
        </authorList>
    </citation>
    <scope>NUCLEOTIDE SEQUENCE</scope>
    <source>
        <strain evidence="4">ChiHile30-977</strain>
    </source>
</reference>
<dbReference type="PANTHER" id="PTHR34408:SF1">
    <property type="entry name" value="GLYCOSYL HYDROLASE FAMILY 19 DOMAIN-CONTAINING PROTEIN HI_1415"/>
    <property type="match status" value="1"/>
</dbReference>
<feature type="domain" description="SH3b" evidence="3">
    <location>
        <begin position="1693"/>
        <end position="1760"/>
    </location>
</feature>
<dbReference type="SMART" id="SM00287">
    <property type="entry name" value="SH3b"/>
    <property type="match status" value="7"/>
</dbReference>
<dbReference type="Gene3D" id="2.30.30.40">
    <property type="entry name" value="SH3 Domains"/>
    <property type="match status" value="4"/>
</dbReference>
<proteinExistence type="predicted"/>
<keyword evidence="2" id="KW-0732">Signal</keyword>
<feature type="compositionally biased region" description="Low complexity" evidence="1">
    <location>
        <begin position="114"/>
        <end position="132"/>
    </location>
</feature>
<feature type="chain" id="PRO_5038538256" evidence="2">
    <location>
        <begin position="28"/>
        <end position="1981"/>
    </location>
</feature>
<evidence type="ECO:0000259" key="3">
    <source>
        <dbReference type="PROSITE" id="PS51781"/>
    </source>
</evidence>
<feature type="region of interest" description="Disordered" evidence="1">
    <location>
        <begin position="111"/>
        <end position="141"/>
    </location>
</feature>
<feature type="domain" description="SH3b" evidence="3">
    <location>
        <begin position="1618"/>
        <end position="1686"/>
    </location>
</feature>
<dbReference type="Proteomes" id="UP000886819">
    <property type="component" value="Unassembled WGS sequence"/>
</dbReference>